<comment type="subcellular location">
    <subcellularLocation>
        <location evidence="1">Membrane</location>
        <topology evidence="1">Multi-pass membrane protein</topology>
    </subcellularLocation>
</comment>
<evidence type="ECO:0000313" key="6">
    <source>
        <dbReference type="EMBL" id="QZA79124.1"/>
    </source>
</evidence>
<accession>A0ABX8ZCS6</accession>
<dbReference type="EMBL" id="CP081150">
    <property type="protein sequence ID" value="QZA79124.1"/>
    <property type="molecule type" value="Genomic_DNA"/>
</dbReference>
<gene>
    <name evidence="6" type="ORF">K4H28_06935</name>
</gene>
<keyword evidence="3 5" id="KW-1133">Transmembrane helix</keyword>
<evidence type="ECO:0000313" key="7">
    <source>
        <dbReference type="Proteomes" id="UP000825679"/>
    </source>
</evidence>
<proteinExistence type="predicted"/>
<protein>
    <recommendedName>
        <fullName evidence="8">PQ loop repeat protein</fullName>
    </recommendedName>
</protein>
<keyword evidence="7" id="KW-1185">Reference proteome</keyword>
<feature type="transmembrane region" description="Helical" evidence="5">
    <location>
        <begin position="70"/>
        <end position="91"/>
    </location>
</feature>
<evidence type="ECO:0000256" key="4">
    <source>
        <dbReference type="ARBA" id="ARBA00023136"/>
    </source>
</evidence>
<keyword evidence="2 5" id="KW-0812">Transmembrane</keyword>
<feature type="transmembrane region" description="Helical" evidence="5">
    <location>
        <begin position="6"/>
        <end position="25"/>
    </location>
</feature>
<evidence type="ECO:0000256" key="3">
    <source>
        <dbReference type="ARBA" id="ARBA00022989"/>
    </source>
</evidence>
<evidence type="ECO:0008006" key="8">
    <source>
        <dbReference type="Google" id="ProtNLM"/>
    </source>
</evidence>
<dbReference type="Proteomes" id="UP000825679">
    <property type="component" value="Chromosome"/>
</dbReference>
<keyword evidence="4 5" id="KW-0472">Membrane</keyword>
<dbReference type="InterPro" id="IPR006603">
    <property type="entry name" value="PQ-loop_rpt"/>
</dbReference>
<evidence type="ECO:0000256" key="2">
    <source>
        <dbReference type="ARBA" id="ARBA00022692"/>
    </source>
</evidence>
<name>A0ABX8ZCS6_9NEIS</name>
<reference evidence="6 7" key="1">
    <citation type="submission" date="2021-08" db="EMBL/GenBank/DDBJ databases">
        <title>complete genome sequencing of Deefgea sp. D25.</title>
        <authorList>
            <person name="Bae J.-W."/>
            <person name="Gim D.-H."/>
        </authorList>
    </citation>
    <scope>NUCLEOTIDE SEQUENCE [LARGE SCALE GENOMIC DNA]</scope>
    <source>
        <strain evidence="6 7">D25</strain>
    </source>
</reference>
<dbReference type="RefSeq" id="WP_221007643.1">
    <property type="nucleotide sequence ID" value="NZ_CP081150.1"/>
</dbReference>
<evidence type="ECO:0000256" key="5">
    <source>
        <dbReference type="SAM" id="Phobius"/>
    </source>
</evidence>
<dbReference type="Gene3D" id="1.20.1280.290">
    <property type="match status" value="1"/>
</dbReference>
<organism evidence="6 7">
    <name type="scientific">Deefgea tanakiae</name>
    <dbReference type="NCBI Taxonomy" id="2865840"/>
    <lineage>
        <taxon>Bacteria</taxon>
        <taxon>Pseudomonadati</taxon>
        <taxon>Pseudomonadota</taxon>
        <taxon>Betaproteobacteria</taxon>
        <taxon>Neisseriales</taxon>
        <taxon>Chitinibacteraceae</taxon>
        <taxon>Deefgea</taxon>
    </lineage>
</organism>
<feature type="transmembrane region" description="Helical" evidence="5">
    <location>
        <begin position="45"/>
        <end position="64"/>
    </location>
</feature>
<evidence type="ECO:0000256" key="1">
    <source>
        <dbReference type="ARBA" id="ARBA00004141"/>
    </source>
</evidence>
<dbReference type="Pfam" id="PF04193">
    <property type="entry name" value="PQ-loop"/>
    <property type="match status" value="1"/>
</dbReference>
<sequence>MNRLVLEGATYLQFCVGFLSLLAYLPQWKLMYASKSSSNVSLGSWAIWSVSSLIATFYALVQVLANGRGWALVFSASSNLVFVIITLCLIAKYRAPKTSAPFVMS</sequence>